<dbReference type="RefSeq" id="WP_064374599.1">
    <property type="nucleotide sequence ID" value="NZ_CABEJB010000031.1"/>
</dbReference>
<protein>
    <submittedName>
        <fullName evidence="4">CFA/I fimbrial minor adhesin</fullName>
    </submittedName>
    <submittedName>
        <fullName evidence="3">Fimbrial protein</fullName>
    </submittedName>
</protein>
<comment type="caution">
    <text evidence="3">The sequence shown here is derived from an EMBL/GenBank/DDBJ whole genome shotgun (WGS) entry which is preliminary data.</text>
</comment>
<reference evidence="4 6" key="3">
    <citation type="submission" date="2018-06" db="EMBL/GenBank/DDBJ databases">
        <authorList>
            <consortium name="Pathogen Informatics"/>
            <person name="Doyle S."/>
        </authorList>
    </citation>
    <scope>NUCLEOTIDE SEQUENCE [LARGE SCALE GENOMIC DNA]</scope>
    <source>
        <strain evidence="4 6">NCTC11694</strain>
    </source>
</reference>
<gene>
    <name evidence="3" type="ORF">CWM85_12910</name>
    <name evidence="4" type="ORF">NCTC11694_02207</name>
    <name evidence="2" type="ORF">QAB24_021720</name>
</gene>
<evidence type="ECO:0000313" key="2">
    <source>
        <dbReference type="EMBL" id="MEC6053116.1"/>
    </source>
</evidence>
<evidence type="ECO:0000313" key="6">
    <source>
        <dbReference type="Proteomes" id="UP000255050"/>
    </source>
</evidence>
<reference evidence="2" key="4">
    <citation type="journal article" date="2023" name="Nat. Commun.">
        <title>Genomic dissection of endemic carbapenem resistance reveals metallo-beta-lactamase dissemination through clonal, plasmid and integron transfer.</title>
        <authorList>
            <person name="Macesic N."/>
            <person name="Hawkey J."/>
            <person name="Vezina B."/>
            <person name="Wisniewski J.A."/>
            <person name="Cottingham H."/>
            <person name="Blakeway L.V."/>
            <person name="Harshegyi T."/>
            <person name="Pragastis K."/>
            <person name="Badoordeen G.Z."/>
            <person name="Dennison A."/>
            <person name="Spelman D.W."/>
            <person name="Jenney A.W.J."/>
            <person name="Peleg A.Y."/>
        </authorList>
    </citation>
    <scope>NUCLEOTIDE SEQUENCE</scope>
    <source>
        <strain evidence="2">CPO078</strain>
    </source>
</reference>
<dbReference type="Proteomes" id="UP000234661">
    <property type="component" value="Unassembled WGS sequence"/>
</dbReference>
<dbReference type="Proteomes" id="UP001175817">
    <property type="component" value="Unassembled WGS sequence"/>
</dbReference>
<feature type="chain" id="PRO_5043156544" evidence="1">
    <location>
        <begin position="23"/>
        <end position="544"/>
    </location>
</feature>
<evidence type="ECO:0000313" key="5">
    <source>
        <dbReference type="Proteomes" id="UP000234661"/>
    </source>
</evidence>
<dbReference type="EMBL" id="PIET01000325">
    <property type="protein sequence ID" value="PLM63585.1"/>
    <property type="molecule type" value="Genomic_DNA"/>
</dbReference>
<name>A0A2J4ZKL8_9ENTR</name>
<reference evidence="3 5" key="1">
    <citation type="submission" date="2017-11" db="EMBL/GenBank/DDBJ databases">
        <authorList>
            <person name="Han C.G."/>
        </authorList>
    </citation>
    <scope>NUCLEOTIDE SEQUENCE [LARGE SCALE GENOMIC DNA]</scope>
    <source>
        <strain evidence="3 5">A2</strain>
    </source>
</reference>
<dbReference type="AlphaFoldDB" id="A0A2J4ZKL8"/>
<dbReference type="EMBL" id="UGJR01000002">
    <property type="protein sequence ID" value="STR41032.1"/>
    <property type="molecule type" value="Genomic_DNA"/>
</dbReference>
<reference evidence="3 5" key="2">
    <citation type="submission" date="2018-01" db="EMBL/GenBank/DDBJ databases">
        <title>Genomic study of Klebsiella pneumoniae.</title>
        <authorList>
            <person name="Yang Y."/>
            <person name="Bicalho R."/>
        </authorList>
    </citation>
    <scope>NUCLEOTIDE SEQUENCE [LARGE SCALE GENOMIC DNA]</scope>
    <source>
        <strain evidence="3 5">A2</strain>
    </source>
</reference>
<feature type="signal peptide" evidence="1">
    <location>
        <begin position="1"/>
        <end position="22"/>
    </location>
</feature>
<accession>A0A2J4ZKL8</accession>
<sequence>MSIKPQSIMLLAGWLLAAPAMALTPSNSGSGSNSYMFIDNDVDDEYFITTSSLDPRFTGANVWTKYPTNQRSLGYITYVGWAYANRYFDLWIENSPINQPFLGIRCMSTGANCPASGYISPDVIDKDGYYHAMSGNTVANGYYGAGALSQSAYEYFRDRPVGTIDSLQLNLCYMNTNTDYDFASGVRCKDLPSGGTWRYYTFNLEKVSHLKLNSTGAMAEVWIASDGTPSVNLGSDLCQMGVVGSGLTSASGIICKMVSYNLQETKVLTSSLDIRMLIDTAMLGFSPSASEVRFSGDGATWYNYSSTTVDYNQVFTPSGNYVYVFLSNAFFQKVLKAGTDLTNKDSLFTFYFDNAVTTQSGYYQFTPSTLINLIPREYGISIVASDGHSHPQASGKIGSEEPITFEYKVTTSASRQADSITAQVIGDSINMYGLPYCLFTSADETLKVPVPAYLEWTSATGKAVKVRNSCGEDPVDMTNAAWVQTAWNANINDGFFFTTTLKLLFPMDDPHSQFTTNGHDWMGVVNATGDVKVTATWIGVDRGV</sequence>
<evidence type="ECO:0000313" key="3">
    <source>
        <dbReference type="EMBL" id="PLM63585.1"/>
    </source>
</evidence>
<evidence type="ECO:0000256" key="1">
    <source>
        <dbReference type="SAM" id="SignalP"/>
    </source>
</evidence>
<reference evidence="2" key="5">
    <citation type="submission" date="2024-01" db="EMBL/GenBank/DDBJ databases">
        <authorList>
            <person name="Macesic N."/>
        </authorList>
    </citation>
    <scope>NUCLEOTIDE SEQUENCE</scope>
    <source>
        <strain evidence="2">CPO078</strain>
    </source>
</reference>
<dbReference type="EMBL" id="JARTTH020000001">
    <property type="protein sequence ID" value="MEC6053116.1"/>
    <property type="molecule type" value="Genomic_DNA"/>
</dbReference>
<evidence type="ECO:0000313" key="4">
    <source>
        <dbReference type="EMBL" id="STR41032.1"/>
    </source>
</evidence>
<keyword evidence="1" id="KW-0732">Signal</keyword>
<dbReference type="Proteomes" id="UP000255050">
    <property type="component" value="Unassembled WGS sequence"/>
</dbReference>
<proteinExistence type="predicted"/>
<organism evidence="3 5">
    <name type="scientific">Klebsiella michiganensis</name>
    <dbReference type="NCBI Taxonomy" id="1134687"/>
    <lineage>
        <taxon>Bacteria</taxon>
        <taxon>Pseudomonadati</taxon>
        <taxon>Pseudomonadota</taxon>
        <taxon>Gammaproteobacteria</taxon>
        <taxon>Enterobacterales</taxon>
        <taxon>Enterobacteriaceae</taxon>
        <taxon>Klebsiella/Raoultella group</taxon>
        <taxon>Klebsiella</taxon>
    </lineage>
</organism>